<reference evidence="8 9" key="1">
    <citation type="submission" date="2016-03" db="EMBL/GenBank/DDBJ databases">
        <title>Genome sequence of Rhodococcus kyotonensis KB10.</title>
        <authorList>
            <person name="Jeong H."/>
            <person name="Hong C.E."/>
            <person name="Jo S.H."/>
            <person name="Park J.M."/>
        </authorList>
    </citation>
    <scope>NUCLEOTIDE SEQUENCE [LARGE SCALE GENOMIC DNA]</scope>
    <source>
        <strain evidence="8 9">KB10</strain>
    </source>
</reference>
<dbReference type="EMBL" id="LVHI01000012">
    <property type="protein sequence ID" value="OAK54667.1"/>
    <property type="molecule type" value="Genomic_DNA"/>
</dbReference>
<dbReference type="PANTHER" id="PTHR30468">
    <property type="entry name" value="ALPHA-KETOGLUTARATE-DEPENDENT SULFONATE DIOXYGENASE"/>
    <property type="match status" value="1"/>
</dbReference>
<feature type="region of interest" description="Disordered" evidence="6">
    <location>
        <begin position="239"/>
        <end position="261"/>
    </location>
</feature>
<keyword evidence="4" id="KW-0560">Oxidoreductase</keyword>
<accession>A0A177YGM1</accession>
<keyword evidence="3 8" id="KW-0223">Dioxygenase</keyword>
<dbReference type="Proteomes" id="UP000077519">
    <property type="component" value="Unassembled WGS sequence"/>
</dbReference>
<keyword evidence="9" id="KW-1185">Reference proteome</keyword>
<comment type="similarity">
    <text evidence="1">Belongs to the TfdA dioxygenase family.</text>
</comment>
<dbReference type="RefSeq" id="WP_068425273.1">
    <property type="nucleotide sequence ID" value="NZ_LVHI01000012.1"/>
</dbReference>
<evidence type="ECO:0000313" key="9">
    <source>
        <dbReference type="Proteomes" id="UP000077519"/>
    </source>
</evidence>
<protein>
    <submittedName>
        <fullName evidence="8">Taurine catabolism dioxygenase</fullName>
    </submittedName>
</protein>
<dbReference type="SUPFAM" id="SSF51197">
    <property type="entry name" value="Clavaminate synthase-like"/>
    <property type="match status" value="1"/>
</dbReference>
<evidence type="ECO:0000256" key="5">
    <source>
        <dbReference type="ARBA" id="ARBA00023004"/>
    </source>
</evidence>
<evidence type="ECO:0000256" key="6">
    <source>
        <dbReference type="SAM" id="MobiDB-lite"/>
    </source>
</evidence>
<feature type="domain" description="TauD/TfdA-like" evidence="7">
    <location>
        <begin position="7"/>
        <end position="247"/>
    </location>
</feature>
<dbReference type="PANTHER" id="PTHR30468:SF1">
    <property type="entry name" value="ALPHA-KETOGLUTARATE-DEPENDENT SULFONATE DIOXYGENASE"/>
    <property type="match status" value="1"/>
</dbReference>
<organism evidence="8 9">
    <name type="scientific">Rhodococcoides kyotonense</name>
    <dbReference type="NCBI Taxonomy" id="398843"/>
    <lineage>
        <taxon>Bacteria</taxon>
        <taxon>Bacillati</taxon>
        <taxon>Actinomycetota</taxon>
        <taxon>Actinomycetes</taxon>
        <taxon>Mycobacteriales</taxon>
        <taxon>Nocardiaceae</taxon>
        <taxon>Rhodococcoides</taxon>
    </lineage>
</organism>
<dbReference type="InterPro" id="IPR042098">
    <property type="entry name" value="TauD-like_sf"/>
</dbReference>
<evidence type="ECO:0000259" key="7">
    <source>
        <dbReference type="Pfam" id="PF02668"/>
    </source>
</evidence>
<dbReference type="GO" id="GO:0000908">
    <property type="term" value="F:taurine dioxygenase activity"/>
    <property type="evidence" value="ECO:0007669"/>
    <property type="project" value="TreeGrafter"/>
</dbReference>
<evidence type="ECO:0000256" key="2">
    <source>
        <dbReference type="ARBA" id="ARBA00022723"/>
    </source>
</evidence>
<keyword evidence="5" id="KW-0408">Iron</keyword>
<keyword evidence="2" id="KW-0479">Metal-binding</keyword>
<dbReference type="Gene3D" id="3.60.130.10">
    <property type="entry name" value="Clavaminate synthase-like"/>
    <property type="match status" value="1"/>
</dbReference>
<dbReference type="GO" id="GO:0005737">
    <property type="term" value="C:cytoplasm"/>
    <property type="evidence" value="ECO:0007669"/>
    <property type="project" value="TreeGrafter"/>
</dbReference>
<dbReference type="GO" id="GO:0046872">
    <property type="term" value="F:metal ion binding"/>
    <property type="evidence" value="ECO:0007669"/>
    <property type="project" value="UniProtKB-KW"/>
</dbReference>
<evidence type="ECO:0000256" key="3">
    <source>
        <dbReference type="ARBA" id="ARBA00022964"/>
    </source>
</evidence>
<proteinExistence type="inferred from homology"/>
<evidence type="ECO:0000256" key="4">
    <source>
        <dbReference type="ARBA" id="ARBA00023002"/>
    </source>
</evidence>
<dbReference type="InterPro" id="IPR051323">
    <property type="entry name" value="AtsK-like"/>
</dbReference>
<sequence length="261" mass="28416">MKHEALHPLGVRVSGIAVGALNPSDTDELRTLLAEHGVAILPDQHVGNDEFLAFVQSFGDLLFTDGETPVDGFPDLNVVSNVGRSTPPKSTFHVDTTYVPHPPAYTALRAVDVPEQGGQTLFSNQYRAYDTLSADDRKIVDGASVTHTVTGLDGIEGSADHPLALEHPVTGRSALYLTAPARCRAVSSMTAEQAFEFIARLVDHSTREDNVLRHSWSPHDVVIWDNRCVMHKADHSGVVGDRTMHRGMSSDRAVARPRQAR</sequence>
<gene>
    <name evidence="8" type="ORF">A3K89_04825</name>
</gene>
<evidence type="ECO:0000313" key="8">
    <source>
        <dbReference type="EMBL" id="OAK54667.1"/>
    </source>
</evidence>
<dbReference type="InterPro" id="IPR003819">
    <property type="entry name" value="TauD/TfdA-like"/>
</dbReference>
<comment type="caution">
    <text evidence="8">The sequence shown here is derived from an EMBL/GenBank/DDBJ whole genome shotgun (WGS) entry which is preliminary data.</text>
</comment>
<dbReference type="GO" id="GO:0006790">
    <property type="term" value="P:sulfur compound metabolic process"/>
    <property type="evidence" value="ECO:0007669"/>
    <property type="project" value="TreeGrafter"/>
</dbReference>
<dbReference type="Pfam" id="PF02668">
    <property type="entry name" value="TauD"/>
    <property type="match status" value="1"/>
</dbReference>
<dbReference type="AlphaFoldDB" id="A0A177YGM1"/>
<evidence type="ECO:0000256" key="1">
    <source>
        <dbReference type="ARBA" id="ARBA00005896"/>
    </source>
</evidence>
<name>A0A177YGM1_9NOCA</name>